<dbReference type="RefSeq" id="YP_004251052.1">
    <property type="nucleotide sequence ID" value="NC_015157.1"/>
</dbReference>
<evidence type="ECO:0000313" key="1">
    <source>
        <dbReference type="EMBL" id="ADX87927.1"/>
    </source>
</evidence>
<gene>
    <name evidence="1" type="primary">ORF111</name>
</gene>
<sequence length="118" mass="13449">MHKEIIMCAANRYWVKKPDGEEVNIVIADSGHFMPNMQAIIKLLKDLGCELTPDKSDGDRGQGFIGAASKYYSRSEAYKIVKESGQPFNDEYTLPHDKLDSSCIRHFPEDCDLKDYMK</sequence>
<evidence type="ECO:0000313" key="2">
    <source>
        <dbReference type="Proteomes" id="UP000007502"/>
    </source>
</evidence>
<dbReference type="KEGG" id="vg:10228590"/>
<dbReference type="EMBL" id="HQ641347">
    <property type="protein sequence ID" value="ADX87927.1"/>
    <property type="molecule type" value="Genomic_DNA"/>
</dbReference>
<name>F1D1D3_9CAUD</name>
<organism evidence="1 2">
    <name type="scientific">Vibrio phage ICP1</name>
    <dbReference type="NCBI Taxonomy" id="979525"/>
    <lineage>
        <taxon>Viruses</taxon>
        <taxon>Duplodnaviria</taxon>
        <taxon>Heunggongvirae</taxon>
        <taxon>Uroviricota</taxon>
        <taxon>Caudoviricetes</taxon>
        <taxon>Mohonavirus</taxon>
        <taxon>Mohonavirus ICP1</taxon>
    </lineage>
</organism>
<dbReference type="Pfam" id="PF26092">
    <property type="entry name" value="T4_Y16D"/>
    <property type="match status" value="1"/>
</dbReference>
<dbReference type="InterPro" id="IPR058630">
    <property type="entry name" value="T4_Y16D"/>
</dbReference>
<reference evidence="1 2" key="1">
    <citation type="journal article" date="2011" name="MBio">
        <title>Evidence of a dominant lineage of Vibrio cholerae-specific lytic bacteriophages shed by cholera patients over a 10-year period in Dhaka, Bangladesh.</title>
        <authorList>
            <person name="Seed K.D."/>
            <person name="Bodi K.L."/>
            <person name="Kropinski A.M."/>
            <person name="Ackermann H.W."/>
            <person name="Calderwood S.B."/>
            <person name="Qadri F."/>
            <person name="Camilli A."/>
        </authorList>
    </citation>
    <scope>NUCLEOTIDE SEQUENCE [LARGE SCALE GENOMIC DNA]</scope>
</reference>
<protein>
    <submittedName>
        <fullName evidence="1">Uncharacterized protein ORF111</fullName>
    </submittedName>
</protein>
<dbReference type="Proteomes" id="UP000007502">
    <property type="component" value="Segment"/>
</dbReference>
<dbReference type="OrthoDB" id="15089at10239"/>
<dbReference type="GeneID" id="10228590"/>
<accession>F1D1D3</accession>
<keyword evidence="2" id="KW-1185">Reference proteome</keyword>
<proteinExistence type="predicted"/>